<reference evidence="1 2" key="1">
    <citation type="submission" date="2017-03" db="EMBL/GenBank/DDBJ databases">
        <authorList>
            <person name="Afonso C.L."/>
            <person name="Miller P.J."/>
            <person name="Scott M.A."/>
            <person name="Spackman E."/>
            <person name="Goraichik I."/>
            <person name="Dimitrov K.M."/>
            <person name="Suarez D.L."/>
            <person name="Swayne D.E."/>
        </authorList>
    </citation>
    <scope>NUCLEOTIDE SEQUENCE [LARGE SCALE GENOMIC DNA]</scope>
    <source>
        <strain evidence="1">PRJEB14757</strain>
    </source>
</reference>
<dbReference type="STRING" id="1246637.MTBBW1_1310041"/>
<dbReference type="AlphaFoldDB" id="A0A1W1H7A2"/>
<sequence length="71" mass="7901">MGIIQVFLMTVMVNASATTKNNSSATTKNKTPGRLKRERLSFKTPMANHSNILKIDILLLFQKLLQLSEPG</sequence>
<evidence type="ECO:0000313" key="2">
    <source>
        <dbReference type="Proteomes" id="UP000191931"/>
    </source>
</evidence>
<accession>A0A1W1H7A2</accession>
<organism evidence="1 2">
    <name type="scientific">Desulfamplus magnetovallimortis</name>
    <dbReference type="NCBI Taxonomy" id="1246637"/>
    <lineage>
        <taxon>Bacteria</taxon>
        <taxon>Pseudomonadati</taxon>
        <taxon>Thermodesulfobacteriota</taxon>
        <taxon>Desulfobacteria</taxon>
        <taxon>Desulfobacterales</taxon>
        <taxon>Desulfobacteraceae</taxon>
        <taxon>Desulfamplus</taxon>
    </lineage>
</organism>
<keyword evidence="2" id="KW-1185">Reference proteome</keyword>
<proteinExistence type="predicted"/>
<evidence type="ECO:0000313" key="1">
    <source>
        <dbReference type="EMBL" id="SLM28343.1"/>
    </source>
</evidence>
<name>A0A1W1H7A2_9BACT</name>
<gene>
    <name evidence="1" type="ORF">MTBBW1_1310041</name>
</gene>
<protein>
    <submittedName>
        <fullName evidence="1">Uncharacterized protein</fullName>
    </submittedName>
</protein>
<dbReference type="Proteomes" id="UP000191931">
    <property type="component" value="Unassembled WGS sequence"/>
</dbReference>
<dbReference type="EMBL" id="FWEV01000037">
    <property type="protein sequence ID" value="SLM28343.1"/>
    <property type="molecule type" value="Genomic_DNA"/>
</dbReference>